<organism evidence="10 11">
    <name type="scientific">Cyanidioschyzon merolae (strain NIES-3377 / 10D)</name>
    <name type="common">Unicellular red alga</name>
    <dbReference type="NCBI Taxonomy" id="280699"/>
    <lineage>
        <taxon>Eukaryota</taxon>
        <taxon>Rhodophyta</taxon>
        <taxon>Bangiophyceae</taxon>
        <taxon>Cyanidiales</taxon>
        <taxon>Cyanidiaceae</taxon>
        <taxon>Cyanidioschyzon</taxon>
    </lineage>
</organism>
<dbReference type="PRINTS" id="PR00320">
    <property type="entry name" value="GPROTEINBRPT"/>
</dbReference>
<dbReference type="InterPro" id="IPR059104">
    <property type="entry name" value="Beta-prop_EIPR1-like"/>
</dbReference>
<accession>M1VCY6</accession>
<dbReference type="Proteomes" id="UP000007014">
    <property type="component" value="Chromosome 20"/>
</dbReference>
<name>M1VCY6_CYAM1</name>
<dbReference type="PROSITE" id="PS00678">
    <property type="entry name" value="WD_REPEATS_1"/>
    <property type="match status" value="2"/>
</dbReference>
<feature type="repeat" description="WD" evidence="6">
    <location>
        <begin position="396"/>
        <end position="430"/>
    </location>
</feature>
<dbReference type="Pfam" id="PF00400">
    <property type="entry name" value="WD40"/>
    <property type="match status" value="1"/>
</dbReference>
<reference evidence="10 11" key="2">
    <citation type="journal article" date="2007" name="BMC Biol.">
        <title>A 100%-complete sequence reveals unusually simple genomic features in the hot-spring red alga Cyanidioschyzon merolae.</title>
        <authorList>
            <person name="Nozaki H."/>
            <person name="Takano H."/>
            <person name="Misumi O."/>
            <person name="Terasawa K."/>
            <person name="Matsuzaki M."/>
            <person name="Maruyama S."/>
            <person name="Nishida K."/>
            <person name="Yagisawa F."/>
            <person name="Yoshida Y."/>
            <person name="Fujiwara T."/>
            <person name="Takio S."/>
            <person name="Tamura K."/>
            <person name="Chung S.J."/>
            <person name="Nakamura S."/>
            <person name="Kuroiwa H."/>
            <person name="Tanaka K."/>
            <person name="Sato N."/>
            <person name="Kuroiwa T."/>
        </authorList>
    </citation>
    <scope>NUCLEOTIDE SEQUENCE [LARGE SCALE GENOMIC DNA]</scope>
    <source>
        <strain evidence="10 11">10D</strain>
    </source>
</reference>
<keyword evidence="4" id="KW-0156">Chromatin regulator</keyword>
<evidence type="ECO:0000313" key="11">
    <source>
        <dbReference type="Proteomes" id="UP000007014"/>
    </source>
</evidence>
<keyword evidence="3" id="KW-0677">Repeat</keyword>
<feature type="domain" description="EIPR1-like beta-propeller" evidence="9">
    <location>
        <begin position="254"/>
        <end position="371"/>
    </location>
</feature>
<dbReference type="InterPro" id="IPR001680">
    <property type="entry name" value="WD40_rpt"/>
</dbReference>
<dbReference type="Gramene" id="CMT515CT">
    <property type="protein sequence ID" value="CMT515CT"/>
    <property type="gene ID" value="CMT515C"/>
</dbReference>
<dbReference type="PROSITE" id="PS50082">
    <property type="entry name" value="WD_REPEATS_2"/>
    <property type="match status" value="4"/>
</dbReference>
<dbReference type="Gene3D" id="2.130.10.10">
    <property type="entry name" value="YVTN repeat-like/Quinoprotein amine dehydrogenase"/>
    <property type="match status" value="1"/>
</dbReference>
<dbReference type="EMBL" id="AP006502">
    <property type="protein sequence ID" value="BAM83439.1"/>
    <property type="molecule type" value="Genomic_DNA"/>
</dbReference>
<protein>
    <submittedName>
        <fullName evidence="10">Chromatin assembly factor 1 55 kDa subunit</fullName>
    </submittedName>
</protein>
<dbReference type="InterPro" id="IPR036322">
    <property type="entry name" value="WD40_repeat_dom_sf"/>
</dbReference>
<dbReference type="InterPro" id="IPR015943">
    <property type="entry name" value="WD40/YVTN_repeat-like_dom_sf"/>
</dbReference>
<feature type="compositionally biased region" description="Basic and acidic residues" evidence="7">
    <location>
        <begin position="460"/>
        <end position="470"/>
    </location>
</feature>
<evidence type="ECO:0000256" key="7">
    <source>
        <dbReference type="SAM" id="MobiDB-lite"/>
    </source>
</evidence>
<evidence type="ECO:0000256" key="4">
    <source>
        <dbReference type="ARBA" id="ARBA00022853"/>
    </source>
</evidence>
<dbReference type="InterPro" id="IPR050459">
    <property type="entry name" value="WD_repeat_RBAP46/RBAP48/MSI1"/>
</dbReference>
<dbReference type="OMA" id="KIRAMPA"/>
<dbReference type="GeneID" id="16997753"/>
<dbReference type="RefSeq" id="XP_005539475.1">
    <property type="nucleotide sequence ID" value="XM_005539418.1"/>
</dbReference>
<evidence type="ECO:0000256" key="3">
    <source>
        <dbReference type="ARBA" id="ARBA00022737"/>
    </source>
</evidence>
<dbReference type="InterPro" id="IPR019775">
    <property type="entry name" value="WD40_repeat_CS"/>
</dbReference>
<dbReference type="InterPro" id="IPR020472">
    <property type="entry name" value="WD40_PAC1"/>
</dbReference>
<dbReference type="eggNOG" id="KOG0264">
    <property type="taxonomic scope" value="Eukaryota"/>
</dbReference>
<dbReference type="KEGG" id="cme:CYME_CMT515C"/>
<gene>
    <name evidence="10" type="ORF">CYME_CMT515C</name>
</gene>
<dbReference type="STRING" id="280699.M1VCY6"/>
<dbReference type="PROSITE" id="PS50294">
    <property type="entry name" value="WD_REPEATS_REGION"/>
    <property type="match status" value="3"/>
</dbReference>
<sequence>MEQENAEERLINEEYKIWKKNTPFLYDLVLTKALEWPSLTVEWLPERRLAEGHSSVLANLLLGTHTSDAEQNYLMVAEVRLPYYEGASENAPAPGAPGAGAGKEAEASGCEDTLLSRIEIRQKINHDGEVNRARYWPKNPFIVATKSPSSAVYLYDLSKHPSKPPTDSRIEAQAILTGHQREGFGLAWSPDDRGNLLSCADDMLICQYDVRAVLAGEVASGNGTAPTRSSSERVSNWGGPPQYGPLRVYTGHKAVVEDVAWCMHNAHMFVSAGDDRQIMLWDTRETSSSRAAATFEAHKAEVNCVAFSPFNANLLASGSSDSTVALWDIRYLKMKIHSFEAHSDAVQQLVWSPTEETILASAAADRRLMIWDLSRIGQEQSPEDAEDGPPELLFVHGGHTAKISDFGWSQNDPWLIASVAEDNILQVWQVGEHIYADEDEEDEDGAEIESESDPVGARDTPAHGAERSDLAPDDDVDAALLE</sequence>
<evidence type="ECO:0000256" key="5">
    <source>
        <dbReference type="ARBA" id="ARBA00023242"/>
    </source>
</evidence>
<keyword evidence="2 6" id="KW-0853">WD repeat</keyword>
<dbReference type="Pfam" id="PF12265">
    <property type="entry name" value="CAF1C_H4-bd"/>
    <property type="match status" value="1"/>
</dbReference>
<dbReference type="OrthoDB" id="427795at2759"/>
<proteinExistence type="predicted"/>
<evidence type="ECO:0000256" key="2">
    <source>
        <dbReference type="ARBA" id="ARBA00022574"/>
    </source>
</evidence>
<keyword evidence="5" id="KW-0539">Nucleus</keyword>
<dbReference type="GO" id="GO:0005634">
    <property type="term" value="C:nucleus"/>
    <property type="evidence" value="ECO:0007669"/>
    <property type="project" value="UniProtKB-SubCell"/>
</dbReference>
<reference evidence="10 11" key="1">
    <citation type="journal article" date="2004" name="Nature">
        <title>Genome sequence of the ultrasmall unicellular red alga Cyanidioschyzon merolae 10D.</title>
        <authorList>
            <person name="Matsuzaki M."/>
            <person name="Misumi O."/>
            <person name="Shin-i T."/>
            <person name="Maruyama S."/>
            <person name="Takahara M."/>
            <person name="Miyagishima S."/>
            <person name="Mori T."/>
            <person name="Nishida K."/>
            <person name="Yagisawa F."/>
            <person name="Nishida K."/>
            <person name="Yoshida Y."/>
            <person name="Nishimura Y."/>
            <person name="Nakao S."/>
            <person name="Kobayashi T."/>
            <person name="Momoyama Y."/>
            <person name="Higashiyama T."/>
            <person name="Minoda A."/>
            <person name="Sano M."/>
            <person name="Nomoto H."/>
            <person name="Oishi K."/>
            <person name="Hayashi H."/>
            <person name="Ohta F."/>
            <person name="Nishizaka S."/>
            <person name="Haga S."/>
            <person name="Miura S."/>
            <person name="Morishita T."/>
            <person name="Kabeya Y."/>
            <person name="Terasawa K."/>
            <person name="Suzuki Y."/>
            <person name="Ishii Y."/>
            <person name="Asakawa S."/>
            <person name="Takano H."/>
            <person name="Ohta N."/>
            <person name="Kuroiwa H."/>
            <person name="Tanaka K."/>
            <person name="Shimizu N."/>
            <person name="Sugano S."/>
            <person name="Sato N."/>
            <person name="Nozaki H."/>
            <person name="Ogasawara N."/>
            <person name="Kohara Y."/>
            <person name="Kuroiwa T."/>
        </authorList>
    </citation>
    <scope>NUCLEOTIDE SEQUENCE [LARGE SCALE GENOMIC DNA]</scope>
    <source>
        <strain evidence="10 11">10D</strain>
    </source>
</reference>
<dbReference type="GO" id="GO:0006325">
    <property type="term" value="P:chromatin organization"/>
    <property type="evidence" value="ECO:0007669"/>
    <property type="project" value="UniProtKB-KW"/>
</dbReference>
<evidence type="ECO:0000313" key="10">
    <source>
        <dbReference type="EMBL" id="BAM83439.1"/>
    </source>
</evidence>
<dbReference type="Pfam" id="PF23609">
    <property type="entry name" value="Beta-prop_EIPR1"/>
    <property type="match status" value="1"/>
</dbReference>
<feature type="compositionally biased region" description="Acidic residues" evidence="7">
    <location>
        <begin position="437"/>
        <end position="452"/>
    </location>
</feature>
<evidence type="ECO:0000259" key="9">
    <source>
        <dbReference type="Pfam" id="PF23609"/>
    </source>
</evidence>
<dbReference type="InterPro" id="IPR022052">
    <property type="entry name" value="Histone-bd_RBBP4-like_N"/>
</dbReference>
<dbReference type="HOGENOM" id="CLU_020445_3_1_1"/>
<feature type="region of interest" description="Disordered" evidence="7">
    <location>
        <begin position="437"/>
        <end position="482"/>
    </location>
</feature>
<dbReference type="SMART" id="SM00320">
    <property type="entry name" value="WD40"/>
    <property type="match status" value="6"/>
</dbReference>
<dbReference type="AlphaFoldDB" id="M1VCY6"/>
<evidence type="ECO:0000259" key="8">
    <source>
        <dbReference type="Pfam" id="PF12265"/>
    </source>
</evidence>
<dbReference type="PANTHER" id="PTHR22850">
    <property type="entry name" value="WD40 REPEAT FAMILY"/>
    <property type="match status" value="1"/>
</dbReference>
<feature type="domain" description="Histone-binding protein RBBP4-like N-terminal" evidence="8">
    <location>
        <begin position="13"/>
        <end position="82"/>
    </location>
</feature>
<dbReference type="SUPFAM" id="SSF50978">
    <property type="entry name" value="WD40 repeat-like"/>
    <property type="match status" value="1"/>
</dbReference>
<evidence type="ECO:0000256" key="6">
    <source>
        <dbReference type="PROSITE-ProRule" id="PRU00221"/>
    </source>
</evidence>
<keyword evidence="11" id="KW-1185">Reference proteome</keyword>
<feature type="repeat" description="WD" evidence="6">
    <location>
        <begin position="249"/>
        <end position="291"/>
    </location>
</feature>
<comment type="subcellular location">
    <subcellularLocation>
        <location evidence="1">Nucleus</location>
    </subcellularLocation>
</comment>
<evidence type="ECO:0000256" key="1">
    <source>
        <dbReference type="ARBA" id="ARBA00004123"/>
    </source>
</evidence>
<feature type="compositionally biased region" description="Acidic residues" evidence="7">
    <location>
        <begin position="471"/>
        <end position="482"/>
    </location>
</feature>
<feature type="repeat" description="WD" evidence="6">
    <location>
        <begin position="295"/>
        <end position="330"/>
    </location>
</feature>
<feature type="repeat" description="WD" evidence="6">
    <location>
        <begin position="339"/>
        <end position="374"/>
    </location>
</feature>